<dbReference type="OrthoDB" id="2019763at2759"/>
<feature type="compositionally biased region" description="Polar residues" evidence="1">
    <location>
        <begin position="240"/>
        <end position="249"/>
    </location>
</feature>
<sequence length="494" mass="55285">MPASTPTPRVIPTDFLRARQWRDEHQHLSQRVNSHEATLNSLKHGTEKAARASATAVSEVAQLKEELDGPLQKEKDMRISRILKEHDEELADLKKSSNSWRPMFQSCQDGIIQVERAAEQKMEQLEGALSRTDTMTKGLSGRLVAIEKQLRLFNSFGNQVTTMQLELESMRKACSTQAAEITHLKQTLRDTQHNPHGIQSGRSHIEVPRSPPLPGQYFASSTLPPASGYQAADRPKGRQHSSPTVHPTSDYQIADERQNLRQPTHTAYQVAQGVTTGNQYFQEAQIIESIEQPLTETQATTQIDVDERDLSSVATDYLDEMSSPRKKQKMSLDSEAERLRRMMQSQEDYNQSKRPATQNVGTKAMMSSALQATQRVEPAKSSEPHGKAPVRPAPAKSNPRKKQRAPAKSNARQKQPGREKPRQGPPNVSNQISQRATRRNPKGEFMSLSLRRSTVKQMSMARKEATPPRQAPATDSASTVASPTHEMDKPDQNF</sequence>
<feature type="compositionally biased region" description="Polar residues" evidence="1">
    <location>
        <begin position="473"/>
        <end position="482"/>
    </location>
</feature>
<dbReference type="AlphaFoldDB" id="A0A6A5U527"/>
<feature type="region of interest" description="Disordered" evidence="1">
    <location>
        <begin position="191"/>
        <end position="249"/>
    </location>
</feature>
<proteinExistence type="predicted"/>
<name>A0A6A5U527_9PLEO</name>
<reference evidence="2" key="1">
    <citation type="journal article" date="2020" name="Stud. Mycol.">
        <title>101 Dothideomycetes genomes: a test case for predicting lifestyles and emergence of pathogens.</title>
        <authorList>
            <person name="Haridas S."/>
            <person name="Albert R."/>
            <person name="Binder M."/>
            <person name="Bloem J."/>
            <person name="Labutti K."/>
            <person name="Salamov A."/>
            <person name="Andreopoulos B."/>
            <person name="Baker S."/>
            <person name="Barry K."/>
            <person name="Bills G."/>
            <person name="Bluhm B."/>
            <person name="Cannon C."/>
            <person name="Castanera R."/>
            <person name="Culley D."/>
            <person name="Daum C."/>
            <person name="Ezra D."/>
            <person name="Gonzalez J."/>
            <person name="Henrissat B."/>
            <person name="Kuo A."/>
            <person name="Liang C."/>
            <person name="Lipzen A."/>
            <person name="Lutzoni F."/>
            <person name="Magnuson J."/>
            <person name="Mondo S."/>
            <person name="Nolan M."/>
            <person name="Ohm R."/>
            <person name="Pangilinan J."/>
            <person name="Park H.-J."/>
            <person name="Ramirez L."/>
            <person name="Alfaro M."/>
            <person name="Sun H."/>
            <person name="Tritt A."/>
            <person name="Yoshinaga Y."/>
            <person name="Zwiers L.-H."/>
            <person name="Turgeon B."/>
            <person name="Goodwin S."/>
            <person name="Spatafora J."/>
            <person name="Crous P."/>
            <person name="Grigoriev I."/>
        </authorList>
    </citation>
    <scope>NUCLEOTIDE SEQUENCE</scope>
    <source>
        <strain evidence="2">CBS 675.92</strain>
    </source>
</reference>
<evidence type="ECO:0000313" key="2">
    <source>
        <dbReference type="EMBL" id="KAF1959059.1"/>
    </source>
</evidence>
<feature type="compositionally biased region" description="Polar residues" evidence="1">
    <location>
        <begin position="426"/>
        <end position="435"/>
    </location>
</feature>
<protein>
    <submittedName>
        <fullName evidence="2">Uncharacterized protein</fullName>
    </submittedName>
</protein>
<feature type="compositionally biased region" description="Polar residues" evidence="1">
    <location>
        <begin position="343"/>
        <end position="361"/>
    </location>
</feature>
<feature type="compositionally biased region" description="Basic and acidic residues" evidence="1">
    <location>
        <begin position="485"/>
        <end position="494"/>
    </location>
</feature>
<keyword evidence="3" id="KW-1185">Reference proteome</keyword>
<dbReference type="Proteomes" id="UP000800035">
    <property type="component" value="Unassembled WGS sequence"/>
</dbReference>
<accession>A0A6A5U527</accession>
<organism evidence="2 3">
    <name type="scientific">Byssothecium circinans</name>
    <dbReference type="NCBI Taxonomy" id="147558"/>
    <lineage>
        <taxon>Eukaryota</taxon>
        <taxon>Fungi</taxon>
        <taxon>Dikarya</taxon>
        <taxon>Ascomycota</taxon>
        <taxon>Pezizomycotina</taxon>
        <taxon>Dothideomycetes</taxon>
        <taxon>Pleosporomycetidae</taxon>
        <taxon>Pleosporales</taxon>
        <taxon>Massarineae</taxon>
        <taxon>Massarinaceae</taxon>
        <taxon>Byssothecium</taxon>
    </lineage>
</organism>
<gene>
    <name evidence="2" type="ORF">CC80DRAFT_318955</name>
</gene>
<evidence type="ECO:0000313" key="3">
    <source>
        <dbReference type="Proteomes" id="UP000800035"/>
    </source>
</evidence>
<feature type="compositionally biased region" description="Basic and acidic residues" evidence="1">
    <location>
        <begin position="377"/>
        <end position="386"/>
    </location>
</feature>
<evidence type="ECO:0000256" key="1">
    <source>
        <dbReference type="SAM" id="MobiDB-lite"/>
    </source>
</evidence>
<dbReference type="EMBL" id="ML976985">
    <property type="protein sequence ID" value="KAF1959059.1"/>
    <property type="molecule type" value="Genomic_DNA"/>
</dbReference>
<feature type="region of interest" description="Disordered" evidence="1">
    <location>
        <begin position="343"/>
        <end position="494"/>
    </location>
</feature>